<dbReference type="Proteomes" id="UP000682733">
    <property type="component" value="Unassembled WGS sequence"/>
</dbReference>
<dbReference type="AlphaFoldDB" id="A0A8S2G5D6"/>
<evidence type="ECO:0000313" key="1">
    <source>
        <dbReference type="EMBL" id="CAF1606849.1"/>
    </source>
</evidence>
<protein>
    <submittedName>
        <fullName evidence="1">Uncharacterized protein</fullName>
    </submittedName>
</protein>
<dbReference type="Proteomes" id="UP000677228">
    <property type="component" value="Unassembled WGS sequence"/>
</dbReference>
<accession>A0A8S2G5D6</accession>
<gene>
    <name evidence="1" type="ORF">OVA965_LOCUS42423</name>
    <name evidence="2" type="ORF">TMI583_LOCUS44327</name>
</gene>
<evidence type="ECO:0000313" key="2">
    <source>
        <dbReference type="EMBL" id="CAF4418236.1"/>
    </source>
</evidence>
<name>A0A8S2G5D6_9BILA</name>
<dbReference type="EMBL" id="CAJNOK010052013">
    <property type="protein sequence ID" value="CAF1606849.1"/>
    <property type="molecule type" value="Genomic_DNA"/>
</dbReference>
<comment type="caution">
    <text evidence="1">The sequence shown here is derived from an EMBL/GenBank/DDBJ whole genome shotgun (WGS) entry which is preliminary data.</text>
</comment>
<sequence>IRFEHIEQLLLSLKLQLKELSFTRYVEPQTLTLPTIQTLLYDYFDSERWKLITSELKKFNFYTKITRYRSMLNRDRIDPICLSFKNDYWLRQKQLQFIFDLYESFELVVYTIPSGTITSWSNDIMEEIRIWNDIRQLTYYSVPSMHNKYNDIQNLNLFFPQSMANKFLSYIIEYEPFCYYSLKHLILHKCIDESLLIYLFENCKNIDELSLCQRELSLIQTMIICTTMIKYE</sequence>
<proteinExistence type="predicted"/>
<reference evidence="1" key="1">
    <citation type="submission" date="2021-02" db="EMBL/GenBank/DDBJ databases">
        <authorList>
            <person name="Nowell W R."/>
        </authorList>
    </citation>
    <scope>NUCLEOTIDE SEQUENCE</scope>
</reference>
<organism evidence="1 3">
    <name type="scientific">Didymodactylos carnosus</name>
    <dbReference type="NCBI Taxonomy" id="1234261"/>
    <lineage>
        <taxon>Eukaryota</taxon>
        <taxon>Metazoa</taxon>
        <taxon>Spiralia</taxon>
        <taxon>Gnathifera</taxon>
        <taxon>Rotifera</taxon>
        <taxon>Eurotatoria</taxon>
        <taxon>Bdelloidea</taxon>
        <taxon>Philodinida</taxon>
        <taxon>Philodinidae</taxon>
        <taxon>Didymodactylos</taxon>
    </lineage>
</organism>
<feature type="non-terminal residue" evidence="1">
    <location>
        <position position="232"/>
    </location>
</feature>
<dbReference type="EMBL" id="CAJOBA010076037">
    <property type="protein sequence ID" value="CAF4418236.1"/>
    <property type="molecule type" value="Genomic_DNA"/>
</dbReference>
<evidence type="ECO:0000313" key="3">
    <source>
        <dbReference type="Proteomes" id="UP000677228"/>
    </source>
</evidence>